<keyword evidence="2 4" id="KW-0378">Hydrolase</keyword>
<dbReference type="InterPro" id="IPR000805">
    <property type="entry name" value="Glyco_hydro_26"/>
</dbReference>
<comment type="caution">
    <text evidence="6">The sequence shown here is derived from an EMBL/GenBank/DDBJ whole genome shotgun (WGS) entry which is preliminary data.</text>
</comment>
<feature type="active site" description="Proton donor" evidence="4">
    <location>
        <position position="168"/>
    </location>
</feature>
<dbReference type="EMBL" id="QVLV01000004">
    <property type="protein sequence ID" value="RGE62645.1"/>
    <property type="molecule type" value="Genomic_DNA"/>
</dbReference>
<name>A0A3E3I889_9FIRM</name>
<dbReference type="InterPro" id="IPR022790">
    <property type="entry name" value="GH26_dom"/>
</dbReference>
<evidence type="ECO:0000313" key="6">
    <source>
        <dbReference type="EMBL" id="RGE62645.1"/>
    </source>
</evidence>
<evidence type="ECO:0000256" key="2">
    <source>
        <dbReference type="ARBA" id="ARBA00022801"/>
    </source>
</evidence>
<evidence type="ECO:0000256" key="4">
    <source>
        <dbReference type="PROSITE-ProRule" id="PRU01100"/>
    </source>
</evidence>
<gene>
    <name evidence="7" type="ORF">DWY69_00980</name>
    <name evidence="6" type="ORF">DXC51_07400</name>
</gene>
<dbReference type="Gene3D" id="3.20.20.80">
    <property type="entry name" value="Glycosidases"/>
    <property type="match status" value="1"/>
</dbReference>
<evidence type="ECO:0000256" key="1">
    <source>
        <dbReference type="ARBA" id="ARBA00007754"/>
    </source>
</evidence>
<dbReference type="InterPro" id="IPR017853">
    <property type="entry name" value="GH"/>
</dbReference>
<evidence type="ECO:0000256" key="3">
    <source>
        <dbReference type="ARBA" id="ARBA00023295"/>
    </source>
</evidence>
<dbReference type="Proteomes" id="UP000261166">
    <property type="component" value="Unassembled WGS sequence"/>
</dbReference>
<dbReference type="Pfam" id="PF02156">
    <property type="entry name" value="Glyco_hydro_26"/>
    <property type="match status" value="1"/>
</dbReference>
<organism evidence="6 8">
    <name type="scientific">Eisenbergiella massiliensis</name>
    <dbReference type="NCBI Taxonomy" id="1720294"/>
    <lineage>
        <taxon>Bacteria</taxon>
        <taxon>Bacillati</taxon>
        <taxon>Bacillota</taxon>
        <taxon>Clostridia</taxon>
        <taxon>Lachnospirales</taxon>
        <taxon>Lachnospiraceae</taxon>
        <taxon>Eisenbergiella</taxon>
    </lineage>
</organism>
<dbReference type="PANTHER" id="PTHR40079">
    <property type="entry name" value="MANNAN ENDO-1,4-BETA-MANNOSIDASE E-RELATED"/>
    <property type="match status" value="1"/>
</dbReference>
<dbReference type="GeneID" id="97986708"/>
<dbReference type="PROSITE" id="PS51764">
    <property type="entry name" value="GH26"/>
    <property type="match status" value="1"/>
</dbReference>
<feature type="active site" description="Nucleophile" evidence="4">
    <location>
        <position position="260"/>
    </location>
</feature>
<dbReference type="PANTHER" id="PTHR40079:SF4">
    <property type="entry name" value="GH26 DOMAIN-CONTAINING PROTEIN-RELATED"/>
    <property type="match status" value="1"/>
</dbReference>
<sequence>MKLANKNAIPEAIKLYEYLCALSGKGILTGQHTQTRGMEEIGHIQRLTGKKPALCGFELLGYSPNINYEDMGEACRKEVEENQDTLKEAMRWAEEEKGIITFTWHWFSPLGGRDKSFYTENTDFDADRILVSGSVEEKAFYHDMDIMAELLRPFLCKKIPILWRPFHEADGTWFWWGAKGVETAKDLYLKMFMYFTEEKKLHNLIWVWNAVSPEGYPGDAYVDIVSRDIYSEPGSKTDYAAEYRELIRNTTAQKPAALAEIGVLPDIKLLSESKIPWIYYMTWSGKFVLTEEMNSSEELQNLFGNAYSIDLNTCKQVLHSNEK</sequence>
<dbReference type="PRINTS" id="PR00739">
    <property type="entry name" value="GLHYDRLASE26"/>
</dbReference>
<dbReference type="EMBL" id="QVLU01000001">
    <property type="protein sequence ID" value="RGE74730.1"/>
    <property type="molecule type" value="Genomic_DNA"/>
</dbReference>
<keyword evidence="8" id="KW-1185">Reference proteome</keyword>
<dbReference type="RefSeq" id="WP_117530498.1">
    <property type="nucleotide sequence ID" value="NZ_JBKUNB010000018.1"/>
</dbReference>
<proteinExistence type="inferred from homology"/>
<evidence type="ECO:0000313" key="7">
    <source>
        <dbReference type="EMBL" id="RGE74730.1"/>
    </source>
</evidence>
<accession>A0A3E3I889</accession>
<dbReference type="OrthoDB" id="9802773at2"/>
<protein>
    <submittedName>
        <fullName evidence="6">Beta-mannosidase</fullName>
    </submittedName>
</protein>
<evidence type="ECO:0000259" key="5">
    <source>
        <dbReference type="PROSITE" id="PS51764"/>
    </source>
</evidence>
<dbReference type="SUPFAM" id="SSF51445">
    <property type="entry name" value="(Trans)glycosidases"/>
    <property type="match status" value="1"/>
</dbReference>
<dbReference type="GO" id="GO:0006080">
    <property type="term" value="P:substituted mannan metabolic process"/>
    <property type="evidence" value="ECO:0007669"/>
    <property type="project" value="InterPro"/>
</dbReference>
<reference evidence="6" key="1">
    <citation type="submission" date="2018-08" db="EMBL/GenBank/DDBJ databases">
        <title>A genome reference for cultivated species of the human gut microbiota.</title>
        <authorList>
            <person name="Zou Y."/>
            <person name="Xue W."/>
            <person name="Luo G."/>
        </authorList>
    </citation>
    <scope>NUCLEOTIDE SEQUENCE [LARGE SCALE GENOMIC DNA]</scope>
    <source>
        <strain evidence="7">AF26-4BH</strain>
        <strain evidence="6">TF05-5AC</strain>
    </source>
</reference>
<comment type="similarity">
    <text evidence="1 4">Belongs to the glycosyl hydrolase 26 family.</text>
</comment>
<feature type="domain" description="GH26" evidence="5">
    <location>
        <begin position="10"/>
        <end position="312"/>
    </location>
</feature>
<dbReference type="AlphaFoldDB" id="A0A3E3I889"/>
<evidence type="ECO:0000313" key="8">
    <source>
        <dbReference type="Proteomes" id="UP000260812"/>
    </source>
</evidence>
<keyword evidence="3 4" id="KW-0326">Glycosidase</keyword>
<dbReference type="GO" id="GO:0016985">
    <property type="term" value="F:mannan endo-1,4-beta-mannosidase activity"/>
    <property type="evidence" value="ECO:0007669"/>
    <property type="project" value="InterPro"/>
</dbReference>
<dbReference type="Proteomes" id="UP000260812">
    <property type="component" value="Unassembled WGS sequence"/>
</dbReference>